<feature type="transmembrane region" description="Helical" evidence="1">
    <location>
        <begin position="109"/>
        <end position="130"/>
    </location>
</feature>
<name>A0AA43ZCS6_9HYPH</name>
<organism evidence="2 3">
    <name type="scientific">Ferranicluibacter rubi</name>
    <dbReference type="NCBI Taxonomy" id="2715133"/>
    <lineage>
        <taxon>Bacteria</taxon>
        <taxon>Pseudomonadati</taxon>
        <taxon>Pseudomonadota</taxon>
        <taxon>Alphaproteobacteria</taxon>
        <taxon>Hyphomicrobiales</taxon>
        <taxon>Rhizobiaceae</taxon>
        <taxon>Ferranicluibacter</taxon>
    </lineage>
</organism>
<protein>
    <submittedName>
        <fullName evidence="2">Uncharacterized protein</fullName>
    </submittedName>
</protein>
<dbReference type="EMBL" id="JAANCM010000002">
    <property type="protein sequence ID" value="NHT75209.1"/>
    <property type="molecule type" value="Genomic_DNA"/>
</dbReference>
<keyword evidence="1" id="KW-0472">Membrane</keyword>
<dbReference type="Proteomes" id="UP001155840">
    <property type="component" value="Unassembled WGS sequence"/>
</dbReference>
<evidence type="ECO:0000313" key="2">
    <source>
        <dbReference type="EMBL" id="NHT75209.1"/>
    </source>
</evidence>
<dbReference type="AlphaFoldDB" id="A0AA43ZCS6"/>
<comment type="caution">
    <text evidence="2">The sequence shown here is derived from an EMBL/GenBank/DDBJ whole genome shotgun (WGS) entry which is preliminary data.</text>
</comment>
<accession>A0AA43ZCS6</accession>
<dbReference type="RefSeq" id="WP_167127670.1">
    <property type="nucleotide sequence ID" value="NZ_JAANCM010000002.1"/>
</dbReference>
<proteinExistence type="predicted"/>
<sequence>MFLRTVDWPKAVAMVGDIAKGTASVTLRTYSRKDPKAGGAIDTYGWSFQQVQAYGQSETRSTRLVVADQLSRALLGVATPDDTFFAYEVDGGVDYEADAKCLVKEFNDIAATVISVTVGAVSISWFLVVLHQNSDIIHWKMRYHERDQRPDISGS</sequence>
<keyword evidence="3" id="KW-1185">Reference proteome</keyword>
<keyword evidence="1" id="KW-1133">Transmembrane helix</keyword>
<gene>
    <name evidence="2" type="ORF">G8E10_05495</name>
</gene>
<evidence type="ECO:0000256" key="1">
    <source>
        <dbReference type="SAM" id="Phobius"/>
    </source>
</evidence>
<reference evidence="2" key="1">
    <citation type="submission" date="2020-03" db="EMBL/GenBank/DDBJ databases">
        <title>Ferranicluibacter endophyticum gen. nov., sp. nov., a new genus isolated from Rubus ulmifolius Schott. stem.</title>
        <authorList>
            <person name="Roca-Couso R."/>
            <person name="Flores-Felix J.D."/>
            <person name="Igual J.M."/>
            <person name="Rivas R."/>
        </authorList>
    </citation>
    <scope>NUCLEOTIDE SEQUENCE</scope>
    <source>
        <strain evidence="2">CRRU44</strain>
    </source>
</reference>
<keyword evidence="1" id="KW-0812">Transmembrane</keyword>
<evidence type="ECO:0000313" key="3">
    <source>
        <dbReference type="Proteomes" id="UP001155840"/>
    </source>
</evidence>